<dbReference type="SUPFAM" id="SSF53850">
    <property type="entry name" value="Periplasmic binding protein-like II"/>
    <property type="match status" value="1"/>
</dbReference>
<keyword evidence="2" id="KW-0805">Transcription regulation</keyword>
<evidence type="ECO:0000256" key="3">
    <source>
        <dbReference type="ARBA" id="ARBA00023125"/>
    </source>
</evidence>
<feature type="region of interest" description="Disordered" evidence="5">
    <location>
        <begin position="1"/>
        <end position="20"/>
    </location>
</feature>
<keyword evidence="3 7" id="KW-0238">DNA-binding</keyword>
<evidence type="ECO:0000256" key="2">
    <source>
        <dbReference type="ARBA" id="ARBA00023015"/>
    </source>
</evidence>
<dbReference type="PANTHER" id="PTHR30346">
    <property type="entry name" value="TRANSCRIPTIONAL DUAL REGULATOR HCAR-RELATED"/>
    <property type="match status" value="1"/>
</dbReference>
<dbReference type="Proteomes" id="UP000585836">
    <property type="component" value="Unassembled WGS sequence"/>
</dbReference>
<dbReference type="AlphaFoldDB" id="A0A7W9UQM1"/>
<reference evidence="7 8" key="1">
    <citation type="submission" date="2020-08" db="EMBL/GenBank/DDBJ databases">
        <title>Genomic Encyclopedia of Type Strains, Phase III (KMG-III): the genomes of soil and plant-associated and newly described type strains.</title>
        <authorList>
            <person name="Whitman W."/>
        </authorList>
    </citation>
    <scope>NUCLEOTIDE SEQUENCE [LARGE SCALE GENOMIC DNA]</scope>
    <source>
        <strain evidence="7 8">CECT 3313</strain>
    </source>
</reference>
<dbReference type="Gene3D" id="3.40.190.10">
    <property type="entry name" value="Periplasmic binding protein-like II"/>
    <property type="match status" value="1"/>
</dbReference>
<feature type="domain" description="LysR substrate-binding" evidence="6">
    <location>
        <begin position="22"/>
        <end position="132"/>
    </location>
</feature>
<comment type="similarity">
    <text evidence="1">Belongs to the LysR transcriptional regulatory family.</text>
</comment>
<evidence type="ECO:0000256" key="4">
    <source>
        <dbReference type="ARBA" id="ARBA00023163"/>
    </source>
</evidence>
<sequence length="146" mass="15396">MPRPAGRSPPGPAARRAAGGGRLAAGVPLADLAEREWIHYTPDSGLAGLLDEACARAGFQARVAVRTQQAPFAANFAAAGLGIALVPGNVLPPEFHGMLLRPDPPLLRTLAAYTRGEPDPITHAFLDMLTAEVPLTPPHIRDRFPD</sequence>
<accession>A0A7W9UQM1</accession>
<comment type="caution">
    <text evidence="7">The sequence shown here is derived from an EMBL/GenBank/DDBJ whole genome shotgun (WGS) entry which is preliminary data.</text>
</comment>
<keyword evidence="8" id="KW-1185">Reference proteome</keyword>
<evidence type="ECO:0000313" key="8">
    <source>
        <dbReference type="Proteomes" id="UP000585836"/>
    </source>
</evidence>
<dbReference type="RefSeq" id="WP_184963516.1">
    <property type="nucleotide sequence ID" value="NZ_BAAAWF010000052.1"/>
</dbReference>
<dbReference type="EMBL" id="JACHJK010000003">
    <property type="protein sequence ID" value="MBB5926669.1"/>
    <property type="molecule type" value="Genomic_DNA"/>
</dbReference>
<dbReference type="GO" id="GO:0003677">
    <property type="term" value="F:DNA binding"/>
    <property type="evidence" value="ECO:0007669"/>
    <property type="project" value="UniProtKB-KW"/>
</dbReference>
<proteinExistence type="inferred from homology"/>
<name>A0A7W9UQM1_9ACTN</name>
<organism evidence="7 8">
    <name type="scientific">Streptomyces echinatus</name>
    <dbReference type="NCBI Taxonomy" id="67293"/>
    <lineage>
        <taxon>Bacteria</taxon>
        <taxon>Bacillati</taxon>
        <taxon>Actinomycetota</taxon>
        <taxon>Actinomycetes</taxon>
        <taxon>Kitasatosporales</taxon>
        <taxon>Streptomycetaceae</taxon>
        <taxon>Streptomyces</taxon>
    </lineage>
</organism>
<protein>
    <submittedName>
        <fullName evidence="7">DNA-binding transcriptional LysR family regulator</fullName>
    </submittedName>
</protein>
<dbReference type="PANTHER" id="PTHR30346:SF28">
    <property type="entry name" value="HTH-TYPE TRANSCRIPTIONAL REGULATOR CYNR"/>
    <property type="match status" value="1"/>
</dbReference>
<dbReference type="GO" id="GO:0032993">
    <property type="term" value="C:protein-DNA complex"/>
    <property type="evidence" value="ECO:0007669"/>
    <property type="project" value="TreeGrafter"/>
</dbReference>
<evidence type="ECO:0000256" key="1">
    <source>
        <dbReference type="ARBA" id="ARBA00009437"/>
    </source>
</evidence>
<evidence type="ECO:0000313" key="7">
    <source>
        <dbReference type="EMBL" id="MBB5926669.1"/>
    </source>
</evidence>
<gene>
    <name evidence="7" type="ORF">FHS34_002125</name>
</gene>
<evidence type="ECO:0000256" key="5">
    <source>
        <dbReference type="SAM" id="MobiDB-lite"/>
    </source>
</evidence>
<dbReference type="GO" id="GO:0003700">
    <property type="term" value="F:DNA-binding transcription factor activity"/>
    <property type="evidence" value="ECO:0007669"/>
    <property type="project" value="TreeGrafter"/>
</dbReference>
<evidence type="ECO:0000259" key="6">
    <source>
        <dbReference type="Pfam" id="PF03466"/>
    </source>
</evidence>
<dbReference type="InterPro" id="IPR005119">
    <property type="entry name" value="LysR_subst-bd"/>
</dbReference>
<keyword evidence="4" id="KW-0804">Transcription</keyword>
<feature type="compositionally biased region" description="Pro residues" evidence="5">
    <location>
        <begin position="1"/>
        <end position="12"/>
    </location>
</feature>
<dbReference type="Pfam" id="PF03466">
    <property type="entry name" value="LysR_substrate"/>
    <property type="match status" value="1"/>
</dbReference>